<organism evidence="1 2">
    <name type="scientific">Ahrensia marina</name>
    <dbReference type="NCBI Taxonomy" id="1514904"/>
    <lineage>
        <taxon>Bacteria</taxon>
        <taxon>Pseudomonadati</taxon>
        <taxon>Pseudomonadota</taxon>
        <taxon>Alphaproteobacteria</taxon>
        <taxon>Hyphomicrobiales</taxon>
        <taxon>Ahrensiaceae</taxon>
        <taxon>Ahrensia</taxon>
    </lineage>
</organism>
<sequence>MVPAFGEREVRAIRRRAQRCDGDGRAQATGKPGRRANQLILSQKTGRTKTVLARGRRKRSDFCIIGSK</sequence>
<evidence type="ECO:0000313" key="1">
    <source>
        <dbReference type="EMBL" id="KPB02546.1"/>
    </source>
</evidence>
<proteinExistence type="predicted"/>
<reference evidence="1 2" key="1">
    <citation type="submission" date="2015-01" db="EMBL/GenBank/DDBJ databases">
        <title>Ahrensia donghaiensis sp. nov., a novel dimethylsulphoniopropionate-cleavage bacterium isolated from seawater and emended descriptions of the genus Ahrensia and Ahrensia kielensis.</title>
        <authorList>
            <person name="Liu J."/>
        </authorList>
    </citation>
    <scope>NUCLEOTIDE SEQUENCE [LARGE SCALE GENOMIC DNA]</scope>
    <source>
        <strain evidence="1 2">LZD062</strain>
    </source>
</reference>
<dbReference type="AlphaFoldDB" id="A0A0M9GPU4"/>
<evidence type="ECO:0000313" key="2">
    <source>
        <dbReference type="Proteomes" id="UP000038011"/>
    </source>
</evidence>
<dbReference type="PATRIC" id="fig|1514904.3.peg.1598"/>
<dbReference type="Proteomes" id="UP000038011">
    <property type="component" value="Unassembled WGS sequence"/>
</dbReference>
<gene>
    <name evidence="1" type="ORF">SU32_01990</name>
</gene>
<comment type="caution">
    <text evidence="1">The sequence shown here is derived from an EMBL/GenBank/DDBJ whole genome shotgun (WGS) entry which is preliminary data.</text>
</comment>
<protein>
    <submittedName>
        <fullName evidence="1">Uncharacterized protein</fullName>
    </submittedName>
</protein>
<dbReference type="EMBL" id="JXMU01000002">
    <property type="protein sequence ID" value="KPB02546.1"/>
    <property type="molecule type" value="Genomic_DNA"/>
</dbReference>
<keyword evidence="2" id="KW-1185">Reference proteome</keyword>
<dbReference type="STRING" id="1514904.SU32_01990"/>
<name>A0A0M9GPU4_9HYPH</name>
<accession>A0A0M9GPU4</accession>